<dbReference type="KEGG" id="ome:OLMES_4635"/>
<dbReference type="EMBL" id="CP021425">
    <property type="protein sequence ID" value="ARU58630.1"/>
    <property type="molecule type" value="Genomic_DNA"/>
</dbReference>
<organism evidence="2 3">
    <name type="scientific">Oleiphilus messinensis</name>
    <dbReference type="NCBI Taxonomy" id="141451"/>
    <lineage>
        <taxon>Bacteria</taxon>
        <taxon>Pseudomonadati</taxon>
        <taxon>Pseudomonadota</taxon>
        <taxon>Gammaproteobacteria</taxon>
        <taxon>Oceanospirillales</taxon>
        <taxon>Oleiphilaceae</taxon>
        <taxon>Oleiphilus</taxon>
    </lineage>
</organism>
<keyword evidence="1" id="KW-0472">Membrane</keyword>
<keyword evidence="1" id="KW-0812">Transmembrane</keyword>
<evidence type="ECO:0000256" key="1">
    <source>
        <dbReference type="SAM" id="Phobius"/>
    </source>
</evidence>
<sequence>MNDIQPTLFDQFKDYIQGGIIGLLFIDIAMFLTHCAIEGTMEGYSLFTTGLLVIAAALFFVENLYQHQASHEH</sequence>
<feature type="transmembrane region" description="Helical" evidence="1">
    <location>
        <begin position="15"/>
        <end position="37"/>
    </location>
</feature>
<dbReference type="Proteomes" id="UP000196027">
    <property type="component" value="Chromosome"/>
</dbReference>
<dbReference type="OrthoDB" id="6198889at2"/>
<gene>
    <name evidence="2" type="ORF">OLMES_4635</name>
</gene>
<evidence type="ECO:0000313" key="3">
    <source>
        <dbReference type="Proteomes" id="UP000196027"/>
    </source>
</evidence>
<dbReference type="RefSeq" id="WP_087463388.1">
    <property type="nucleotide sequence ID" value="NZ_CP021425.1"/>
</dbReference>
<keyword evidence="3" id="KW-1185">Reference proteome</keyword>
<name>A0A1Y0IED2_9GAMM</name>
<evidence type="ECO:0000313" key="2">
    <source>
        <dbReference type="EMBL" id="ARU58630.1"/>
    </source>
</evidence>
<protein>
    <submittedName>
        <fullName evidence="2">Uncharacterized protein</fullName>
    </submittedName>
</protein>
<dbReference type="AlphaFoldDB" id="A0A1Y0IED2"/>
<feature type="transmembrane region" description="Helical" evidence="1">
    <location>
        <begin position="44"/>
        <end position="61"/>
    </location>
</feature>
<keyword evidence="1" id="KW-1133">Transmembrane helix</keyword>
<reference evidence="2 3" key="1">
    <citation type="submission" date="2017-05" db="EMBL/GenBank/DDBJ databases">
        <title>Genomic insights into alkan degradation activity of Oleiphilus messinensis.</title>
        <authorList>
            <person name="Kozyavkin S.A."/>
            <person name="Slesarev A.I."/>
            <person name="Golyshin P.N."/>
            <person name="Korzhenkov A."/>
            <person name="Golyshina O.N."/>
            <person name="Toshchakov S.V."/>
        </authorList>
    </citation>
    <scope>NUCLEOTIDE SEQUENCE [LARGE SCALE GENOMIC DNA]</scope>
    <source>
        <strain evidence="2 3">ME102</strain>
    </source>
</reference>
<proteinExistence type="predicted"/>
<accession>A0A1Y0IED2</accession>